<proteinExistence type="predicted"/>
<dbReference type="eggNOG" id="COG1610">
    <property type="taxonomic scope" value="Bacteria"/>
</dbReference>
<dbReference type="EMBL" id="BAHD01000094">
    <property type="protein sequence ID" value="GAB98013.1"/>
    <property type="molecule type" value="Genomic_DNA"/>
</dbReference>
<gene>
    <name evidence="1" type="ORF">KILIM_094_00130</name>
</gene>
<dbReference type="RefSeq" id="WP_006594545.1">
    <property type="nucleotide sequence ID" value="NZ_BAHD01000094.1"/>
</dbReference>
<evidence type="ECO:0000313" key="1">
    <source>
        <dbReference type="EMBL" id="GAB98013.1"/>
    </source>
</evidence>
<accession>K6VP65</accession>
<dbReference type="InterPro" id="IPR042184">
    <property type="entry name" value="YqeY/Aim41_N"/>
</dbReference>
<evidence type="ECO:0000313" key="2">
    <source>
        <dbReference type="Proteomes" id="UP000008366"/>
    </source>
</evidence>
<sequence length="118" mass="12358">MTTDSPLRTQLRAALRSARRARDATAVAAIAGVLATLENAEAVPIDQAPSAGAIEGAPLGVGAADAARKVLTDAQEQQLFDVELAAWREAEETYRSAAPDRLPSTRHAIEVLEALRGG</sequence>
<protein>
    <submittedName>
        <fullName evidence="1">Uncharacterized protein</fullName>
    </submittedName>
</protein>
<dbReference type="Proteomes" id="UP000008366">
    <property type="component" value="Unassembled WGS sequence"/>
</dbReference>
<organism evidence="1 2">
    <name type="scientific">Kineosphaera limosa NBRC 100340</name>
    <dbReference type="NCBI Taxonomy" id="1184609"/>
    <lineage>
        <taxon>Bacteria</taxon>
        <taxon>Bacillati</taxon>
        <taxon>Actinomycetota</taxon>
        <taxon>Actinomycetes</taxon>
        <taxon>Micrococcales</taxon>
        <taxon>Dermatophilaceae</taxon>
        <taxon>Kineosphaera</taxon>
    </lineage>
</organism>
<reference evidence="1 2" key="1">
    <citation type="submission" date="2012-08" db="EMBL/GenBank/DDBJ databases">
        <title>Whole genome shotgun sequence of Kineosphaera limosa NBRC 100340.</title>
        <authorList>
            <person name="Yoshida I."/>
            <person name="Isaki S."/>
            <person name="Hosoyama A."/>
            <person name="Tsuchikane K."/>
            <person name="Katsumata H."/>
            <person name="Ando Y."/>
            <person name="Ohji S."/>
            <person name="Hamada M."/>
            <person name="Tamura T."/>
            <person name="Yamazoe A."/>
            <person name="Yamazaki S."/>
            <person name="Fujita N."/>
        </authorList>
    </citation>
    <scope>NUCLEOTIDE SEQUENCE [LARGE SCALE GENOMIC DNA]</scope>
    <source>
        <strain evidence="1 2">NBRC 100340</strain>
    </source>
</reference>
<comment type="caution">
    <text evidence="1">The sequence shown here is derived from an EMBL/GenBank/DDBJ whole genome shotgun (WGS) entry which is preliminary data.</text>
</comment>
<dbReference type="AlphaFoldDB" id="K6VP65"/>
<keyword evidence="2" id="KW-1185">Reference proteome</keyword>
<name>K6VP65_9MICO</name>
<dbReference type="Gene3D" id="1.10.1510.10">
    <property type="entry name" value="Uncharacterised protein YqeY/AIM41 PF09424, N-terminal domain"/>
    <property type="match status" value="1"/>
</dbReference>
<dbReference type="STRING" id="1184609.KILIM_094_00130"/>